<dbReference type="Gene3D" id="2.10.70.10">
    <property type="entry name" value="Complement Module, domain 1"/>
    <property type="match status" value="6"/>
</dbReference>
<feature type="domain" description="Sushi" evidence="8">
    <location>
        <begin position="1"/>
        <end position="65"/>
    </location>
</feature>
<dbReference type="InterPro" id="IPR051277">
    <property type="entry name" value="SEZ6_CSMD_C4BPB_Regulators"/>
</dbReference>
<dbReference type="PROSITE" id="PS50923">
    <property type="entry name" value="SUSHI"/>
    <property type="match status" value="5"/>
</dbReference>
<evidence type="ECO:0000256" key="2">
    <source>
        <dbReference type="ARBA" id="ARBA00022729"/>
    </source>
</evidence>
<accession>A0A852CBU1</accession>
<feature type="non-terminal residue" evidence="9">
    <location>
        <position position="415"/>
    </location>
</feature>
<evidence type="ECO:0000313" key="10">
    <source>
        <dbReference type="Proteomes" id="UP000611227"/>
    </source>
</evidence>
<keyword evidence="7" id="KW-0472">Membrane</keyword>
<keyword evidence="2" id="KW-0732">Signal</keyword>
<keyword evidence="7" id="KW-0812">Transmembrane</keyword>
<dbReference type="InterPro" id="IPR000436">
    <property type="entry name" value="Sushi_SCR_CCP_dom"/>
</dbReference>
<feature type="domain" description="Sushi" evidence="8">
    <location>
        <begin position="318"/>
        <end position="383"/>
    </location>
</feature>
<feature type="disulfide bond" evidence="6">
    <location>
        <begin position="227"/>
        <end position="254"/>
    </location>
</feature>
<dbReference type="AlphaFoldDB" id="A0A852CBU1"/>
<dbReference type="SUPFAM" id="SSF57535">
    <property type="entry name" value="Complement control module/SCR domain"/>
    <property type="match status" value="6"/>
</dbReference>
<feature type="non-terminal residue" evidence="9">
    <location>
        <position position="1"/>
    </location>
</feature>
<evidence type="ECO:0000256" key="1">
    <source>
        <dbReference type="ARBA" id="ARBA00022659"/>
    </source>
</evidence>
<evidence type="ECO:0000256" key="7">
    <source>
        <dbReference type="SAM" id="Phobius"/>
    </source>
</evidence>
<dbReference type="PANTHER" id="PTHR45656">
    <property type="entry name" value="PROTEIN CBR-CLEC-78"/>
    <property type="match status" value="1"/>
</dbReference>
<keyword evidence="3" id="KW-0677">Repeat</keyword>
<evidence type="ECO:0000313" key="9">
    <source>
        <dbReference type="EMBL" id="NXP77517.1"/>
    </source>
</evidence>
<keyword evidence="7" id="KW-1133">Transmembrane helix</keyword>
<sequence>GTCVPPERLPYAELEEAFNTMKSFSVGTTVSYICRPGYKKIPGTLSSRTCGEDLQWSPMEQFCTERKCSHPGELQHGLIHVTDLTFGSKVTFSCGEGFRLVGTPEITCVIVDKGVGWNRDLPFCEKIPCEPPPEIANGRHTEAAEYVYQTSVTYTCDDVPRDSDPFSLVGSATIFCTFNEETLDGVWSEPPPECKVVKCANPRVENGRKSSGLGTSYSYKDSVVFECNPGYFLVGSNIITCIENNTWFPPTPTCSKVTESGCGTPEITHGVVTPDKPVYATGESVQIRCTAPCTFPDGAEEMTATCQGQNTWSPLHDCACEPEGSGSTPHIHNGRVVDGHKPLYSVGDFITIECYAGYTLHGSARIQYIGENQWTPEVPTCHLSKLCLILPEVIVAVVVILAAFWIYKRFFSQNG</sequence>
<evidence type="ECO:0000256" key="6">
    <source>
        <dbReference type="PROSITE-ProRule" id="PRU00302"/>
    </source>
</evidence>
<dbReference type="CDD" id="cd00033">
    <property type="entry name" value="CCP"/>
    <property type="match status" value="5"/>
</dbReference>
<keyword evidence="4 6" id="KW-1015">Disulfide bond</keyword>
<feature type="disulfide bond" evidence="6">
    <location>
        <begin position="354"/>
        <end position="381"/>
    </location>
</feature>
<evidence type="ECO:0000256" key="3">
    <source>
        <dbReference type="ARBA" id="ARBA00022737"/>
    </source>
</evidence>
<evidence type="ECO:0000256" key="4">
    <source>
        <dbReference type="ARBA" id="ARBA00023157"/>
    </source>
</evidence>
<feature type="transmembrane region" description="Helical" evidence="7">
    <location>
        <begin position="388"/>
        <end position="407"/>
    </location>
</feature>
<feature type="domain" description="Sushi" evidence="8">
    <location>
        <begin position="197"/>
        <end position="256"/>
    </location>
</feature>
<dbReference type="SMART" id="SM00032">
    <property type="entry name" value="CCP"/>
    <property type="match status" value="6"/>
</dbReference>
<dbReference type="Pfam" id="PF00084">
    <property type="entry name" value="Sushi"/>
    <property type="match status" value="6"/>
</dbReference>
<organism evidence="9 10">
    <name type="scientific">Ramphastos sulfuratus</name>
    <dbReference type="NCBI Taxonomy" id="322582"/>
    <lineage>
        <taxon>Eukaryota</taxon>
        <taxon>Metazoa</taxon>
        <taxon>Chordata</taxon>
        <taxon>Craniata</taxon>
        <taxon>Vertebrata</taxon>
        <taxon>Euteleostomi</taxon>
        <taxon>Archelosauria</taxon>
        <taxon>Archosauria</taxon>
        <taxon>Dinosauria</taxon>
        <taxon>Saurischia</taxon>
        <taxon>Theropoda</taxon>
        <taxon>Coelurosauria</taxon>
        <taxon>Aves</taxon>
        <taxon>Neognathae</taxon>
        <taxon>Neoaves</taxon>
        <taxon>Telluraves</taxon>
        <taxon>Coraciimorphae</taxon>
        <taxon>Piciformes</taxon>
        <taxon>Ramphastidae</taxon>
        <taxon>Ramphastos</taxon>
    </lineage>
</organism>
<comment type="caution">
    <text evidence="6">Lacks conserved residue(s) required for the propagation of feature annotation.</text>
</comment>
<dbReference type="InterPro" id="IPR035976">
    <property type="entry name" value="Sushi/SCR/CCP_sf"/>
</dbReference>
<dbReference type="Proteomes" id="UP000611227">
    <property type="component" value="Unassembled WGS sequence"/>
</dbReference>
<evidence type="ECO:0000259" key="8">
    <source>
        <dbReference type="PROSITE" id="PS50923"/>
    </source>
</evidence>
<feature type="domain" description="Sushi" evidence="8">
    <location>
        <begin position="127"/>
        <end position="196"/>
    </location>
</feature>
<dbReference type="FunFam" id="2.10.70.10:FF:000014">
    <property type="entry name" value="Membrane cofactor protein"/>
    <property type="match status" value="1"/>
</dbReference>
<keyword evidence="1 6" id="KW-0768">Sushi</keyword>
<dbReference type="FunFam" id="2.10.70.10:FF:000055">
    <property type="entry name" value="Complement decay-accelerating factor, GPI-anchored"/>
    <property type="match status" value="1"/>
</dbReference>
<proteinExistence type="predicted"/>
<evidence type="ECO:0000256" key="5">
    <source>
        <dbReference type="ARBA" id="ARBA00023180"/>
    </source>
</evidence>
<keyword evidence="10" id="KW-1185">Reference proteome</keyword>
<comment type="caution">
    <text evidence="9">The sequence shown here is derived from an EMBL/GenBank/DDBJ whole genome shotgun (WGS) entry which is preliminary data.</text>
</comment>
<reference evidence="9" key="1">
    <citation type="submission" date="2019-09" db="EMBL/GenBank/DDBJ databases">
        <title>Bird 10,000 Genomes (B10K) Project - Family phase.</title>
        <authorList>
            <person name="Zhang G."/>
        </authorList>
    </citation>
    <scope>NUCLEOTIDE SEQUENCE</scope>
    <source>
        <strain evidence="9">B10K-DU-001-30</strain>
        <tissue evidence="9">Muscle</tissue>
    </source>
</reference>
<gene>
    <name evidence="9" type="primary">C4bpa_1</name>
    <name evidence="9" type="ORF">RAMSUL_R09731</name>
</gene>
<dbReference type="PANTHER" id="PTHR45656:SF4">
    <property type="entry name" value="PROTEIN CBR-CLEC-78"/>
    <property type="match status" value="1"/>
</dbReference>
<name>A0A852CBU1_9PICI</name>
<keyword evidence="5" id="KW-0325">Glycoprotein</keyword>
<feature type="domain" description="Sushi" evidence="8">
    <location>
        <begin position="66"/>
        <end position="126"/>
    </location>
</feature>
<protein>
    <submittedName>
        <fullName evidence="9">C4BPA protein</fullName>
    </submittedName>
</protein>
<dbReference type="EMBL" id="WBNM01027134">
    <property type="protein sequence ID" value="NXP77517.1"/>
    <property type="molecule type" value="Genomic_DNA"/>
</dbReference>